<gene>
    <name evidence="1" type="ORF">pKP89_040</name>
</gene>
<reference evidence="1" key="1">
    <citation type="submission" date="2018-12" db="EMBL/GenBank/DDBJ databases">
        <title>KPC-2-Encoding IncX3 Plasmid in Klebsiella pneumoniae.</title>
        <authorList>
            <person name="Araujo B.F."/>
            <person name="Ferreira M.L."/>
            <person name="Cerdeira L.T."/>
            <person name="Campos P.A."/>
            <person name="Dias V.L."/>
            <person name="Goncalves I.R."/>
            <person name="Lincopan N."/>
            <person name="Gontijo-Filho P.P."/>
            <person name="Ribas R.M."/>
        </authorList>
    </citation>
    <scope>NUCLEOTIDE SEQUENCE</scope>
    <source>
        <strain evidence="1">KP89</strain>
        <plasmid evidence="1">pKP89</plasmid>
    </source>
</reference>
<geneLocation type="plasmid" evidence="1">
    <name>pKP89</name>
</geneLocation>
<organism evidence="1">
    <name type="scientific">Klebsiella pneumoniae</name>
    <dbReference type="NCBI Taxonomy" id="573"/>
    <lineage>
        <taxon>Bacteria</taxon>
        <taxon>Pseudomonadati</taxon>
        <taxon>Pseudomonadota</taxon>
        <taxon>Gammaproteobacteria</taxon>
        <taxon>Enterobacterales</taxon>
        <taxon>Enterobacteriaceae</taxon>
        <taxon>Klebsiella/Raoultella group</taxon>
        <taxon>Klebsiella</taxon>
        <taxon>Klebsiella pneumoniae complex</taxon>
    </lineage>
</organism>
<name>A0A411KVV6_KLEPN</name>
<dbReference type="EMBL" id="MK264770">
    <property type="protein sequence ID" value="QBC88574.1"/>
    <property type="molecule type" value="Genomic_DNA"/>
</dbReference>
<sequence length="67" mass="7437">MIMDDKHLKDTNGSVLLNNSCGDDKNSGLYIPEGIAYSKSLIAYNPTGEALQTQFLTGWMERSCNEH</sequence>
<accession>A0A411KVV6</accession>
<evidence type="ECO:0000313" key="1">
    <source>
        <dbReference type="EMBL" id="QBC88574.1"/>
    </source>
</evidence>
<protein>
    <submittedName>
        <fullName evidence="1">Uncharacterized protein</fullName>
    </submittedName>
</protein>
<keyword evidence="1" id="KW-0614">Plasmid</keyword>
<proteinExistence type="predicted"/>
<dbReference type="AlphaFoldDB" id="A0A411KVV6"/>